<dbReference type="KEGG" id="sua:Saut_0444"/>
<keyword evidence="1" id="KW-0812">Transmembrane</keyword>
<dbReference type="Proteomes" id="UP000007803">
    <property type="component" value="Chromosome"/>
</dbReference>
<keyword evidence="1" id="KW-1133">Transmembrane helix</keyword>
<gene>
    <name evidence="2" type="ordered locus">Saut_0444</name>
</gene>
<evidence type="ECO:0000313" key="2">
    <source>
        <dbReference type="EMBL" id="ADN08493.1"/>
    </source>
</evidence>
<organism evidence="2 3">
    <name type="scientific">Sulfurimonas autotrophica (strain ATCC BAA-671 / DSM 16294 / JCM 11897 / OK10)</name>
    <dbReference type="NCBI Taxonomy" id="563040"/>
    <lineage>
        <taxon>Bacteria</taxon>
        <taxon>Pseudomonadati</taxon>
        <taxon>Campylobacterota</taxon>
        <taxon>Epsilonproteobacteria</taxon>
        <taxon>Campylobacterales</taxon>
        <taxon>Sulfurimonadaceae</taxon>
        <taxon>Sulfurimonas</taxon>
    </lineage>
</organism>
<evidence type="ECO:0000313" key="3">
    <source>
        <dbReference type="Proteomes" id="UP000007803"/>
    </source>
</evidence>
<name>E0UUY1_SULAO</name>
<keyword evidence="1" id="KW-0472">Membrane</keyword>
<dbReference type="EMBL" id="CP002205">
    <property type="protein sequence ID" value="ADN08493.1"/>
    <property type="molecule type" value="Genomic_DNA"/>
</dbReference>
<feature type="transmembrane region" description="Helical" evidence="1">
    <location>
        <begin position="6"/>
        <end position="26"/>
    </location>
</feature>
<proteinExistence type="predicted"/>
<protein>
    <submittedName>
        <fullName evidence="2">Uncharacterized protein</fullName>
    </submittedName>
</protein>
<sequence length="32" mass="3474">MNIENSGSIVIAIVSALILGFALWIVKRMSNL</sequence>
<dbReference type="HOGENOM" id="CLU_3391751_0_0_7"/>
<reference evidence="3" key="1">
    <citation type="journal article" date="2010" name="Stand. Genomic Sci.">
        <title>Complete genome sequence of Sulfurimonas autotrophica type strain (OK10).</title>
        <authorList>
            <person name="Sikorski J."/>
            <person name="Munk C."/>
            <person name="Lapidus A."/>
            <person name="Djao O."/>
            <person name="Lucas S."/>
            <person name="Glavina Del Rio T."/>
            <person name="Nolan M."/>
            <person name="Tice H."/>
            <person name="Han C."/>
            <person name="Cheng J."/>
            <person name="Tapia R."/>
            <person name="Goodwin L."/>
            <person name="Pitluck S."/>
            <person name="Liolios K."/>
            <person name="Ivanova N."/>
            <person name="Mavromatis K."/>
            <person name="Mikhailova N."/>
            <person name="Pati A."/>
            <person name="Sims D."/>
            <person name="Meincke L."/>
            <person name="Brettin T."/>
            <person name="Detter J."/>
            <person name="Chen A."/>
            <person name="Palaniappan K."/>
            <person name="Land M."/>
            <person name="Hauser L."/>
            <person name="Chang Y."/>
            <person name="Jeffries C."/>
            <person name="Rohde M."/>
            <person name="Lang E."/>
            <person name="Spring S."/>
            <person name="Goker M."/>
            <person name="Woyke T."/>
            <person name="Bristow J."/>
            <person name="Eisen J."/>
            <person name="Markowitz V."/>
            <person name="Hugenholtz P."/>
            <person name="Kyrpides N."/>
            <person name="Klenk H."/>
        </authorList>
    </citation>
    <scope>NUCLEOTIDE SEQUENCE [LARGE SCALE GENOMIC DNA]</scope>
    <source>
        <strain evidence="3">ATCC BAA-671 / DSM 16294 / JCM 11897 / OK10</strain>
    </source>
</reference>
<dbReference type="AlphaFoldDB" id="E0UUY1"/>
<accession>E0UUY1</accession>
<evidence type="ECO:0000256" key="1">
    <source>
        <dbReference type="SAM" id="Phobius"/>
    </source>
</evidence>
<keyword evidence="3" id="KW-1185">Reference proteome</keyword>